<feature type="domain" description="Carbohydrate kinase PfkB" evidence="4">
    <location>
        <begin position="13"/>
        <end position="295"/>
    </location>
</feature>
<dbReference type="CDD" id="cd01942">
    <property type="entry name" value="ribokinase_group_A"/>
    <property type="match status" value="1"/>
</dbReference>
<comment type="similarity">
    <text evidence="1">Belongs to the carbohydrate kinase PfkB family.</text>
</comment>
<keyword evidence="3 5" id="KW-0418">Kinase</keyword>
<dbReference type="InterPro" id="IPR029056">
    <property type="entry name" value="Ribokinase-like"/>
</dbReference>
<dbReference type="AlphaFoldDB" id="A0A343AZZ6"/>
<accession>A0A343AZZ6</accession>
<dbReference type="GO" id="GO:0006000">
    <property type="term" value="P:fructose metabolic process"/>
    <property type="evidence" value="ECO:0007669"/>
    <property type="project" value="UniProtKB-ARBA"/>
</dbReference>
<organism evidence="5">
    <name type="scientific">Streptomyces antibioticus</name>
    <dbReference type="NCBI Taxonomy" id="1890"/>
    <lineage>
        <taxon>Bacteria</taxon>
        <taxon>Bacillati</taxon>
        <taxon>Actinomycetota</taxon>
        <taxon>Actinomycetes</taxon>
        <taxon>Kitasatosporales</taxon>
        <taxon>Streptomycetaceae</taxon>
        <taxon>Streptomyces</taxon>
    </lineage>
</organism>
<evidence type="ECO:0000259" key="4">
    <source>
        <dbReference type="Pfam" id="PF00294"/>
    </source>
</evidence>
<reference evidence="5" key="1">
    <citation type="submission" date="2016-08" db="EMBL/GenBank/DDBJ databases">
        <title>An Unusual Protector-Protege Strategy for the Biosynthesis of Purine Nucleoside Antibiotics.</title>
        <authorList>
            <person name="Wu P."/>
            <person name="Wan D."/>
            <person name="Xu G."/>
            <person name="Wang G."/>
            <person name="Ma H."/>
            <person name="Wang T."/>
            <person name="Gao Y."/>
            <person name="Qi J."/>
            <person name="Chen X."/>
            <person name="Zhu J."/>
            <person name="Li Y.Q."/>
            <person name="Deng Z."/>
            <person name="Chen W."/>
        </authorList>
    </citation>
    <scope>NUCLEOTIDE SEQUENCE</scope>
    <source>
        <strain evidence="5">NRRL 3238</strain>
    </source>
</reference>
<dbReference type="EMBL" id="KX751941">
    <property type="protein sequence ID" value="AQM73468.1"/>
    <property type="molecule type" value="Genomic_DNA"/>
</dbReference>
<dbReference type="GO" id="GO:0008865">
    <property type="term" value="F:fructokinase activity"/>
    <property type="evidence" value="ECO:0007669"/>
    <property type="project" value="UniProtKB-ARBA"/>
</dbReference>
<proteinExistence type="inferred from homology"/>
<evidence type="ECO:0000256" key="1">
    <source>
        <dbReference type="ARBA" id="ARBA00010688"/>
    </source>
</evidence>
<evidence type="ECO:0000313" key="5">
    <source>
        <dbReference type="EMBL" id="AQM73468.1"/>
    </source>
</evidence>
<dbReference type="Gene3D" id="3.40.1190.20">
    <property type="match status" value="1"/>
</dbReference>
<dbReference type="PANTHER" id="PTHR43085:SF46">
    <property type="entry name" value="ADENOSINE KINASE"/>
    <property type="match status" value="1"/>
</dbReference>
<keyword evidence="2 5" id="KW-0808">Transferase</keyword>
<dbReference type="SUPFAM" id="SSF53613">
    <property type="entry name" value="Ribokinase-like"/>
    <property type="match status" value="1"/>
</dbReference>
<dbReference type="InterPro" id="IPR050306">
    <property type="entry name" value="PfkB_Carbo_kinase"/>
</dbReference>
<dbReference type="InterPro" id="IPR002173">
    <property type="entry name" value="Carboh/pur_kinase_PfkB_CS"/>
</dbReference>
<dbReference type="InterPro" id="IPR011611">
    <property type="entry name" value="PfkB_dom"/>
</dbReference>
<dbReference type="PRINTS" id="PR00990">
    <property type="entry name" value="RIBOKINASE"/>
</dbReference>
<name>A0A343AZZ6_STRAT</name>
<dbReference type="Pfam" id="PF00294">
    <property type="entry name" value="PfkB"/>
    <property type="match status" value="1"/>
</dbReference>
<dbReference type="InterPro" id="IPR002139">
    <property type="entry name" value="Ribo/fructo_kinase"/>
</dbReference>
<sequence>MRIAVTGSIATDHLMVYPGRFADQLVDGHLERVSLSFLADTLEIRRGGVAANIALALGRLGLRPLLAGAVGTDFAEYRRWLETNGVDTRLVHVSDTLHTARFVCTTDTDQNQIATFYAGAMAQARVIRLEPAARQPGGLDLVVVGPNDPEAMLRHTDECRALGVPFAADPSQQLARVTAEEARRLIDGARYLFTNEYEAALLRQRTGWTHEEILERVGTWIVTAGADGVTIAGKGGPRLAVPAVPTDRAQDPTGVGDAFRAGFLAGAAWDWPPERSAQLGCALATVVLESVGTQEYKLSAADLAIRIEETYGRTAAARIRTRLSEVL</sequence>
<dbReference type="GO" id="GO:0004001">
    <property type="term" value="F:adenosine kinase activity"/>
    <property type="evidence" value="ECO:0007669"/>
    <property type="project" value="UniProtKB-EC"/>
</dbReference>
<dbReference type="PROSITE" id="PS00583">
    <property type="entry name" value="PFKB_KINASES_1"/>
    <property type="match status" value="1"/>
</dbReference>
<evidence type="ECO:0000256" key="3">
    <source>
        <dbReference type="ARBA" id="ARBA00022777"/>
    </source>
</evidence>
<protein>
    <submittedName>
        <fullName evidence="5">Adenosine kinase</fullName>
        <ecNumber evidence="5">2.7.1.20</ecNumber>
    </submittedName>
</protein>
<dbReference type="EC" id="2.7.1.20" evidence="5"/>
<dbReference type="PANTHER" id="PTHR43085">
    <property type="entry name" value="HEXOKINASE FAMILY MEMBER"/>
    <property type="match status" value="1"/>
</dbReference>
<evidence type="ECO:0000256" key="2">
    <source>
        <dbReference type="ARBA" id="ARBA00022679"/>
    </source>
</evidence>